<evidence type="ECO:0000256" key="7">
    <source>
        <dbReference type="ARBA" id="ARBA00022801"/>
    </source>
</evidence>
<comment type="caution">
    <text evidence="15">The sequence shown here is derived from an EMBL/GenBank/DDBJ whole genome shotgun (WGS) entry which is preliminary data.</text>
</comment>
<evidence type="ECO:0000313" key="16">
    <source>
        <dbReference type="Proteomes" id="UP000230273"/>
    </source>
</evidence>
<evidence type="ECO:0000256" key="4">
    <source>
        <dbReference type="ARBA" id="ARBA00021581"/>
    </source>
</evidence>
<comment type="subcellular location">
    <subcellularLocation>
        <location evidence="1">Cell membrane</location>
        <topology evidence="1">Multi-pass membrane protein</topology>
    </subcellularLocation>
</comment>
<comment type="similarity">
    <text evidence="2">Belongs to the UppP family.</text>
</comment>
<evidence type="ECO:0000256" key="13">
    <source>
        <dbReference type="ARBA" id="ARBA00047594"/>
    </source>
</evidence>
<evidence type="ECO:0000256" key="8">
    <source>
        <dbReference type="ARBA" id="ARBA00022989"/>
    </source>
</evidence>
<feature type="transmembrane region" description="Helical" evidence="14">
    <location>
        <begin position="41"/>
        <end position="61"/>
    </location>
</feature>
<dbReference type="Proteomes" id="UP000230273">
    <property type="component" value="Unassembled WGS sequence"/>
</dbReference>
<evidence type="ECO:0000256" key="2">
    <source>
        <dbReference type="ARBA" id="ARBA00010621"/>
    </source>
</evidence>
<evidence type="ECO:0000256" key="9">
    <source>
        <dbReference type="ARBA" id="ARBA00023136"/>
    </source>
</evidence>
<evidence type="ECO:0000256" key="11">
    <source>
        <dbReference type="ARBA" id="ARBA00032707"/>
    </source>
</evidence>
<dbReference type="AlphaFoldDB" id="A0A2G9YVI3"/>
<evidence type="ECO:0000313" key="15">
    <source>
        <dbReference type="EMBL" id="PIP23217.1"/>
    </source>
</evidence>
<protein>
    <recommendedName>
        <fullName evidence="4">Undecaprenyl-diphosphatase</fullName>
        <ecNumber evidence="3">3.6.1.27</ecNumber>
    </recommendedName>
    <alternativeName>
        <fullName evidence="12">Bacitracin resistance protein</fullName>
    </alternativeName>
    <alternativeName>
        <fullName evidence="11">Undecaprenyl pyrophosphate phosphatase</fullName>
    </alternativeName>
</protein>
<feature type="transmembrane region" description="Helical" evidence="14">
    <location>
        <begin position="86"/>
        <end position="107"/>
    </location>
</feature>
<dbReference type="PANTHER" id="PTHR30622">
    <property type="entry name" value="UNDECAPRENYL-DIPHOSPHATASE"/>
    <property type="match status" value="1"/>
</dbReference>
<sequence>MLESIVSGIIQGITEWLPISSDGMITLARVKFFKDVFDINLLLRQILFLHLGTFLAALIYLRKDVFYLIKNFLNYRKTDRGVKRQIDFYILSTVISGIIGLMIYKFIEEAGDFWNFTGKAITIITGLSLLVTAVFQIKSKQNGFKKAENLEKKDGFLLGLAQGLSVLPGLSRSGLTVSILLLRKFNDNVALKISFLMSLPVIFGGNILMNMNSFVINFQSLVGVFFAFIFGLATIHFLLKFADKVKFGWFVFVFGIITIASALI</sequence>
<evidence type="ECO:0000256" key="5">
    <source>
        <dbReference type="ARBA" id="ARBA00022475"/>
    </source>
</evidence>
<comment type="catalytic activity">
    <reaction evidence="13">
        <text>di-trans,octa-cis-undecaprenyl diphosphate + H2O = di-trans,octa-cis-undecaprenyl phosphate + phosphate + H(+)</text>
        <dbReference type="Rhea" id="RHEA:28094"/>
        <dbReference type="ChEBI" id="CHEBI:15377"/>
        <dbReference type="ChEBI" id="CHEBI:15378"/>
        <dbReference type="ChEBI" id="CHEBI:43474"/>
        <dbReference type="ChEBI" id="CHEBI:58405"/>
        <dbReference type="ChEBI" id="CHEBI:60392"/>
        <dbReference type="EC" id="3.6.1.27"/>
    </reaction>
</comment>
<gene>
    <name evidence="15" type="ORF">COX36_04530</name>
</gene>
<dbReference type="InterPro" id="IPR003824">
    <property type="entry name" value="UppP"/>
</dbReference>
<feature type="transmembrane region" description="Helical" evidence="14">
    <location>
        <begin position="221"/>
        <end position="239"/>
    </location>
</feature>
<evidence type="ECO:0000256" key="1">
    <source>
        <dbReference type="ARBA" id="ARBA00004651"/>
    </source>
</evidence>
<evidence type="ECO:0000256" key="10">
    <source>
        <dbReference type="ARBA" id="ARBA00023251"/>
    </source>
</evidence>
<organism evidence="15 16">
    <name type="scientific">Candidatus Nealsonbacteria bacterium CG23_combo_of_CG06-09_8_20_14_all_38_19</name>
    <dbReference type="NCBI Taxonomy" id="1974721"/>
    <lineage>
        <taxon>Bacteria</taxon>
        <taxon>Candidatus Nealsoniibacteriota</taxon>
    </lineage>
</organism>
<keyword evidence="8 14" id="KW-1133">Transmembrane helix</keyword>
<dbReference type="EC" id="3.6.1.27" evidence="3"/>
<keyword evidence="7" id="KW-0378">Hydrolase</keyword>
<feature type="transmembrane region" description="Helical" evidence="14">
    <location>
        <begin position="189"/>
        <end position="209"/>
    </location>
</feature>
<keyword evidence="10" id="KW-0046">Antibiotic resistance</keyword>
<dbReference type="Pfam" id="PF02673">
    <property type="entry name" value="BacA"/>
    <property type="match status" value="1"/>
</dbReference>
<dbReference type="EMBL" id="PCRP01000071">
    <property type="protein sequence ID" value="PIP23217.1"/>
    <property type="molecule type" value="Genomic_DNA"/>
</dbReference>
<dbReference type="GO" id="GO:0046677">
    <property type="term" value="P:response to antibiotic"/>
    <property type="evidence" value="ECO:0007669"/>
    <property type="project" value="UniProtKB-KW"/>
</dbReference>
<name>A0A2G9YVI3_9BACT</name>
<feature type="transmembrane region" description="Helical" evidence="14">
    <location>
        <begin position="113"/>
        <end position="135"/>
    </location>
</feature>
<keyword evidence="5" id="KW-1003">Cell membrane</keyword>
<evidence type="ECO:0000256" key="14">
    <source>
        <dbReference type="SAM" id="Phobius"/>
    </source>
</evidence>
<reference evidence="15 16" key="1">
    <citation type="submission" date="2017-09" db="EMBL/GenBank/DDBJ databases">
        <title>Depth-based differentiation of microbial function through sediment-hosted aquifers and enrichment of novel symbionts in the deep terrestrial subsurface.</title>
        <authorList>
            <person name="Probst A.J."/>
            <person name="Ladd B."/>
            <person name="Jarett J.K."/>
            <person name="Geller-Mcgrath D.E."/>
            <person name="Sieber C.M."/>
            <person name="Emerson J.B."/>
            <person name="Anantharaman K."/>
            <person name="Thomas B.C."/>
            <person name="Malmstrom R."/>
            <person name="Stieglmeier M."/>
            <person name="Klingl A."/>
            <person name="Woyke T."/>
            <person name="Ryan C.M."/>
            <person name="Banfield J.F."/>
        </authorList>
    </citation>
    <scope>NUCLEOTIDE SEQUENCE [LARGE SCALE GENOMIC DNA]</scope>
    <source>
        <strain evidence="15">CG23_combo_of_CG06-09_8_20_14_all_38_19</strain>
    </source>
</reference>
<evidence type="ECO:0000256" key="12">
    <source>
        <dbReference type="ARBA" id="ARBA00032932"/>
    </source>
</evidence>
<dbReference type="GO" id="GO:0005886">
    <property type="term" value="C:plasma membrane"/>
    <property type="evidence" value="ECO:0007669"/>
    <property type="project" value="UniProtKB-SubCell"/>
</dbReference>
<dbReference type="PANTHER" id="PTHR30622:SF2">
    <property type="entry name" value="UNDECAPRENYL-DIPHOSPHATASE"/>
    <property type="match status" value="1"/>
</dbReference>
<evidence type="ECO:0000256" key="6">
    <source>
        <dbReference type="ARBA" id="ARBA00022692"/>
    </source>
</evidence>
<accession>A0A2G9YVI3</accession>
<feature type="transmembrane region" description="Helical" evidence="14">
    <location>
        <begin position="245"/>
        <end position="263"/>
    </location>
</feature>
<evidence type="ECO:0000256" key="3">
    <source>
        <dbReference type="ARBA" id="ARBA00012374"/>
    </source>
</evidence>
<dbReference type="GO" id="GO:0050380">
    <property type="term" value="F:undecaprenyl-diphosphatase activity"/>
    <property type="evidence" value="ECO:0007669"/>
    <property type="project" value="UniProtKB-EC"/>
</dbReference>
<keyword evidence="9 14" id="KW-0472">Membrane</keyword>
<proteinExistence type="inferred from homology"/>
<keyword evidence="6 14" id="KW-0812">Transmembrane</keyword>